<feature type="domain" description="HTH merR-type" evidence="2">
    <location>
        <begin position="1"/>
        <end position="70"/>
    </location>
</feature>
<evidence type="ECO:0000256" key="1">
    <source>
        <dbReference type="ARBA" id="ARBA00023125"/>
    </source>
</evidence>
<gene>
    <name evidence="3" type="ORF">GCM10022287_02300</name>
</gene>
<comment type="caution">
    <text evidence="3">The sequence shown here is derived from an EMBL/GenBank/DDBJ whole genome shotgun (WGS) entry which is preliminary data.</text>
</comment>
<dbReference type="PANTHER" id="PTHR30204:SF98">
    <property type="entry name" value="HTH-TYPE TRANSCRIPTIONAL REGULATOR ADHR"/>
    <property type="match status" value="1"/>
</dbReference>
<reference evidence="4" key="1">
    <citation type="journal article" date="2019" name="Int. J. Syst. Evol. Microbiol.">
        <title>The Global Catalogue of Microorganisms (GCM) 10K type strain sequencing project: providing services to taxonomists for standard genome sequencing and annotation.</title>
        <authorList>
            <consortium name="The Broad Institute Genomics Platform"/>
            <consortium name="The Broad Institute Genome Sequencing Center for Infectious Disease"/>
            <person name="Wu L."/>
            <person name="Ma J."/>
        </authorList>
    </citation>
    <scope>NUCLEOTIDE SEQUENCE [LARGE SCALE GENOMIC DNA]</scope>
    <source>
        <strain evidence="4">JCM 17591</strain>
    </source>
</reference>
<name>A0ABP7ZQD9_9MICO</name>
<proteinExistence type="predicted"/>
<evidence type="ECO:0000313" key="3">
    <source>
        <dbReference type="EMBL" id="GAA4167947.1"/>
    </source>
</evidence>
<dbReference type="Pfam" id="PF13411">
    <property type="entry name" value="MerR_1"/>
    <property type="match status" value="1"/>
</dbReference>
<keyword evidence="4" id="KW-1185">Reference proteome</keyword>
<organism evidence="3 4">
    <name type="scientific">Gryllotalpicola koreensis</name>
    <dbReference type="NCBI Taxonomy" id="993086"/>
    <lineage>
        <taxon>Bacteria</taxon>
        <taxon>Bacillati</taxon>
        <taxon>Actinomycetota</taxon>
        <taxon>Actinomycetes</taxon>
        <taxon>Micrococcales</taxon>
        <taxon>Microbacteriaceae</taxon>
        <taxon>Gryllotalpicola</taxon>
    </lineage>
</organism>
<sequence length="214" mass="22948">MRVSELVQRSGASLATIKYYLREGLLMPGEATSATQASYGEEHLRRLALIRALTDVVGLSVQKAAEVIQLIEGPGDDLFLTLGAAIGALPPYVESSNEQAQDYPLARTALERLGQVYDPDYPAVGQLDRALTAASAAGFPVDDDRLELYGAHVRAIAEYDIDHVPEGPAQGAIEYAVLGTALYEPVIAALRRLSHQDLAMRRFVPDSATDPAGS</sequence>
<dbReference type="SUPFAM" id="SSF46955">
    <property type="entry name" value="Putative DNA-binding domain"/>
    <property type="match status" value="1"/>
</dbReference>
<dbReference type="RefSeq" id="WP_344751434.1">
    <property type="nucleotide sequence ID" value="NZ_BAABBW010000001.1"/>
</dbReference>
<dbReference type="PANTHER" id="PTHR30204">
    <property type="entry name" value="REDOX-CYCLING DRUG-SENSING TRANSCRIPTIONAL ACTIVATOR SOXR"/>
    <property type="match status" value="1"/>
</dbReference>
<dbReference type="Proteomes" id="UP001501079">
    <property type="component" value="Unassembled WGS sequence"/>
</dbReference>
<protein>
    <submittedName>
        <fullName evidence="3">MerR family transcriptional regulator</fullName>
    </submittedName>
</protein>
<dbReference type="SMART" id="SM00422">
    <property type="entry name" value="HTH_MERR"/>
    <property type="match status" value="1"/>
</dbReference>
<dbReference type="EMBL" id="BAABBW010000001">
    <property type="protein sequence ID" value="GAA4167947.1"/>
    <property type="molecule type" value="Genomic_DNA"/>
</dbReference>
<accession>A0ABP7ZQD9</accession>
<dbReference type="PRINTS" id="PR00040">
    <property type="entry name" value="HTHMERR"/>
</dbReference>
<keyword evidence="1" id="KW-0238">DNA-binding</keyword>
<evidence type="ECO:0000313" key="4">
    <source>
        <dbReference type="Proteomes" id="UP001501079"/>
    </source>
</evidence>
<dbReference type="PROSITE" id="PS50937">
    <property type="entry name" value="HTH_MERR_2"/>
    <property type="match status" value="1"/>
</dbReference>
<dbReference type="InterPro" id="IPR000551">
    <property type="entry name" value="MerR-type_HTH_dom"/>
</dbReference>
<dbReference type="InterPro" id="IPR047057">
    <property type="entry name" value="MerR_fam"/>
</dbReference>
<evidence type="ECO:0000259" key="2">
    <source>
        <dbReference type="PROSITE" id="PS50937"/>
    </source>
</evidence>
<dbReference type="InterPro" id="IPR009061">
    <property type="entry name" value="DNA-bd_dom_put_sf"/>
</dbReference>
<dbReference type="CDD" id="cd04780">
    <property type="entry name" value="HTH_MerR-like_sg5"/>
    <property type="match status" value="1"/>
</dbReference>
<dbReference type="Gene3D" id="1.10.1660.10">
    <property type="match status" value="1"/>
</dbReference>